<sequence length="201" mass="23126">MMMGIWQKCILQRRSHAWKCQCMVGKQSILGFRLNDGAMSIFAAPVSPVSPALDSRRLEKSFSLSRSRLGSMRSSESAKESIEELKILLEAYFVVIDNTYNKLTSLKEYIKDTEDFITLQKNAAHCDAFWDELRRSKVSLFHIATLWERVAIFIAAIYRRFRASQFAKQRCISPIRRYLGYSDSTGSRNIGLYKASLFARV</sequence>
<proteinExistence type="inferred from homology"/>
<dbReference type="PANTHER" id="PTHR13890:SF26">
    <property type="entry name" value="MAGNESIUM TRANSPORTER MRS2-1"/>
    <property type="match status" value="1"/>
</dbReference>
<reference evidence="2" key="1">
    <citation type="journal article" date="2021" name="Nat. Commun.">
        <title>Genomic analyses provide insights into spinach domestication and the genetic basis of agronomic traits.</title>
        <authorList>
            <person name="Cai X."/>
            <person name="Sun X."/>
            <person name="Xu C."/>
            <person name="Sun H."/>
            <person name="Wang X."/>
            <person name="Ge C."/>
            <person name="Zhang Z."/>
            <person name="Wang Q."/>
            <person name="Fei Z."/>
            <person name="Jiao C."/>
            <person name="Wang Q."/>
        </authorList>
    </citation>
    <scope>NUCLEOTIDE SEQUENCE [LARGE SCALE GENOMIC DNA]</scope>
    <source>
        <strain evidence="2">cv. Varoflay</strain>
    </source>
</reference>
<comment type="similarity">
    <text evidence="1">Belongs to the CorA metal ion transporter (MIT) (TC 1.A.35.5) family.</text>
</comment>
<name>A0ABM3QSJ1_SPIOL</name>
<dbReference type="GeneID" id="110777422"/>
<dbReference type="Proteomes" id="UP000813463">
    <property type="component" value="Chromosome 5"/>
</dbReference>
<reference evidence="3" key="2">
    <citation type="submission" date="2025-08" db="UniProtKB">
        <authorList>
            <consortium name="RefSeq"/>
        </authorList>
    </citation>
    <scope>IDENTIFICATION</scope>
    <source>
        <tissue evidence="3">Leaf</tissue>
    </source>
</reference>
<evidence type="ECO:0000256" key="1">
    <source>
        <dbReference type="ARBA" id="ARBA00007535"/>
    </source>
</evidence>
<accession>A0ABM3QSJ1</accession>
<dbReference type="Gene3D" id="1.20.58.340">
    <property type="entry name" value="Magnesium transport protein CorA, transmembrane region"/>
    <property type="match status" value="1"/>
</dbReference>
<evidence type="ECO:0000313" key="3">
    <source>
        <dbReference type="RefSeq" id="XP_056686293.1"/>
    </source>
</evidence>
<dbReference type="RefSeq" id="XP_056686293.1">
    <property type="nucleotide sequence ID" value="XM_056830315.1"/>
</dbReference>
<dbReference type="InterPro" id="IPR039204">
    <property type="entry name" value="MRS2-like"/>
</dbReference>
<organism evidence="2 3">
    <name type="scientific">Spinacia oleracea</name>
    <name type="common">Spinach</name>
    <dbReference type="NCBI Taxonomy" id="3562"/>
    <lineage>
        <taxon>Eukaryota</taxon>
        <taxon>Viridiplantae</taxon>
        <taxon>Streptophyta</taxon>
        <taxon>Embryophyta</taxon>
        <taxon>Tracheophyta</taxon>
        <taxon>Spermatophyta</taxon>
        <taxon>Magnoliopsida</taxon>
        <taxon>eudicotyledons</taxon>
        <taxon>Gunneridae</taxon>
        <taxon>Pentapetalae</taxon>
        <taxon>Caryophyllales</taxon>
        <taxon>Chenopodiaceae</taxon>
        <taxon>Chenopodioideae</taxon>
        <taxon>Anserineae</taxon>
        <taxon>Spinacia</taxon>
    </lineage>
</organism>
<keyword evidence="2" id="KW-1185">Reference proteome</keyword>
<gene>
    <name evidence="3" type="primary">LOC110777422</name>
</gene>
<dbReference type="PANTHER" id="PTHR13890">
    <property type="entry name" value="RNA SPLICING PROTEIN MRS2, MITOCHONDRIAL"/>
    <property type="match status" value="1"/>
</dbReference>
<evidence type="ECO:0000313" key="2">
    <source>
        <dbReference type="Proteomes" id="UP000813463"/>
    </source>
</evidence>
<protein>
    <submittedName>
        <fullName evidence="3">Uncharacterized protein isoform X1</fullName>
    </submittedName>
</protein>